<comment type="caution">
    <text evidence="3">The sequence shown here is derived from an EMBL/GenBank/DDBJ whole genome shotgun (WGS) entry which is preliminary data.</text>
</comment>
<protein>
    <recommendedName>
        <fullName evidence="2">Ecp2 effector protein-like domain-containing protein</fullName>
    </recommendedName>
</protein>
<sequence>MMFQALLSILMAIGPSLIFAFPAYDSVDGTSVVADQIYQAFGKSPNIFILAEELRSDRICKDWSKNDKLCHNTQYSIVFRSEDSPLKSDCQKLAEWLKDDDNSRRCETSAKFLNADGDHDGGSYLAFVYTGTCAVGISWEPQLGDEDDIKKYDIYVATKDMIEKLEHQMDEAATTGQDRKERATTWGKMDCEAEKDKIKVYWSVFNPKVDQD</sequence>
<dbReference type="InterPro" id="IPR029226">
    <property type="entry name" value="Ecp2-like"/>
</dbReference>
<gene>
    <name evidence="3" type="ORF">MKZ38_004278</name>
</gene>
<feature type="domain" description="Ecp2 effector protein-like" evidence="2">
    <location>
        <begin position="70"/>
        <end position="191"/>
    </location>
</feature>
<dbReference type="Proteomes" id="UP001201980">
    <property type="component" value="Unassembled WGS sequence"/>
</dbReference>
<organism evidence="3 4">
    <name type="scientific">Zalerion maritima</name>
    <dbReference type="NCBI Taxonomy" id="339359"/>
    <lineage>
        <taxon>Eukaryota</taxon>
        <taxon>Fungi</taxon>
        <taxon>Dikarya</taxon>
        <taxon>Ascomycota</taxon>
        <taxon>Pezizomycotina</taxon>
        <taxon>Sordariomycetes</taxon>
        <taxon>Lulworthiomycetidae</taxon>
        <taxon>Lulworthiales</taxon>
        <taxon>Lulworthiaceae</taxon>
        <taxon>Zalerion</taxon>
    </lineage>
</organism>
<evidence type="ECO:0000259" key="2">
    <source>
        <dbReference type="Pfam" id="PF14856"/>
    </source>
</evidence>
<feature type="chain" id="PRO_5042058922" description="Ecp2 effector protein-like domain-containing protein" evidence="1">
    <location>
        <begin position="21"/>
        <end position="212"/>
    </location>
</feature>
<keyword evidence="1" id="KW-0732">Signal</keyword>
<keyword evidence="4" id="KW-1185">Reference proteome</keyword>
<evidence type="ECO:0000256" key="1">
    <source>
        <dbReference type="SAM" id="SignalP"/>
    </source>
</evidence>
<feature type="signal peptide" evidence="1">
    <location>
        <begin position="1"/>
        <end position="20"/>
    </location>
</feature>
<dbReference type="Pfam" id="PF14856">
    <property type="entry name" value="Hce2"/>
    <property type="match status" value="1"/>
</dbReference>
<dbReference type="AlphaFoldDB" id="A0AAD5WQ10"/>
<proteinExistence type="predicted"/>
<evidence type="ECO:0000313" key="4">
    <source>
        <dbReference type="Proteomes" id="UP001201980"/>
    </source>
</evidence>
<evidence type="ECO:0000313" key="3">
    <source>
        <dbReference type="EMBL" id="KAJ2897949.1"/>
    </source>
</evidence>
<dbReference type="EMBL" id="JAKWBI020000250">
    <property type="protein sequence ID" value="KAJ2897949.1"/>
    <property type="molecule type" value="Genomic_DNA"/>
</dbReference>
<accession>A0AAD5WQ10</accession>
<name>A0AAD5WQ10_9PEZI</name>
<reference evidence="3" key="1">
    <citation type="submission" date="2022-07" db="EMBL/GenBank/DDBJ databases">
        <title>Draft genome sequence of Zalerion maritima ATCC 34329, a (micro)plastics degrading marine fungus.</title>
        <authorList>
            <person name="Paco A."/>
            <person name="Goncalves M.F.M."/>
            <person name="Rocha-Santos T.A.P."/>
            <person name="Alves A."/>
        </authorList>
    </citation>
    <scope>NUCLEOTIDE SEQUENCE</scope>
    <source>
        <strain evidence="3">ATCC 34329</strain>
    </source>
</reference>